<dbReference type="KEGG" id="schv:BRCON_2436"/>
<dbReference type="AlphaFoldDB" id="A0A2Z4Y867"/>
<sequence length="325" mass="36793">MAVQRKTKTTAERGAPSPAALARAKFFFLCGDDEPAIEKFKSEIVSAHLSPDNRDTNYLEIGAESSPPRLSRVLGDLLAELSTTSFLPDVERVVVLYPVQDFYEAKRGSKSAAKGSEREKTTPSEVLANFIEQDLPRLSSVLIIIAPEDYERFKRVATSNPVVALAQRMGAFHQFREQGVQFAFFDALLARRADEALRLWREWLSRTGNSPKPYVALANQLRLLIQAKTATSGILEKRNVTRDRYIEEFLPKDAERNVFALRPEWRRDKYLRAAGNFSLVELLDAYERLEPLQKYAIPLASDPVVPDRALLAEIWIMEFCARATD</sequence>
<protein>
    <recommendedName>
        <fullName evidence="3">DNA polymerase III delta N-terminal domain-containing protein</fullName>
    </recommendedName>
</protein>
<dbReference type="Gene3D" id="1.20.272.10">
    <property type="match status" value="1"/>
</dbReference>
<name>A0A2Z4Y867_SUMC1</name>
<dbReference type="EMBL" id="CP030759">
    <property type="protein sequence ID" value="AXA37206.1"/>
    <property type="molecule type" value="Genomic_DNA"/>
</dbReference>
<gene>
    <name evidence="1" type="ORF">BRCON_2436</name>
</gene>
<reference evidence="1 2" key="1">
    <citation type="submission" date="2018-05" db="EMBL/GenBank/DDBJ databases">
        <title>A metagenomic window into the 2 km-deep terrestrial subsurface aquifer revealed taxonomically and functionally diverse microbial community comprising novel uncultured bacterial lineages.</title>
        <authorList>
            <person name="Kadnikov V.V."/>
            <person name="Mardanov A.V."/>
            <person name="Beletsky A.V."/>
            <person name="Banks D."/>
            <person name="Pimenov N.V."/>
            <person name="Frank Y.A."/>
            <person name="Karnachuk O.V."/>
            <person name="Ravin N.V."/>
        </authorList>
    </citation>
    <scope>NUCLEOTIDE SEQUENCE [LARGE SCALE GENOMIC DNA]</scope>
    <source>
        <strain evidence="1">BY</strain>
    </source>
</reference>
<dbReference type="Proteomes" id="UP000262583">
    <property type="component" value="Chromosome"/>
</dbReference>
<proteinExistence type="predicted"/>
<dbReference type="Gene3D" id="3.40.50.300">
    <property type="entry name" value="P-loop containing nucleotide triphosphate hydrolases"/>
    <property type="match status" value="1"/>
</dbReference>
<dbReference type="InterPro" id="IPR027417">
    <property type="entry name" value="P-loop_NTPase"/>
</dbReference>
<accession>A0A2Z4Y867</accession>
<evidence type="ECO:0000313" key="1">
    <source>
        <dbReference type="EMBL" id="AXA37206.1"/>
    </source>
</evidence>
<organism evidence="1 2">
    <name type="scientific">Sumerlaea chitinivorans</name>
    <dbReference type="NCBI Taxonomy" id="2250252"/>
    <lineage>
        <taxon>Bacteria</taxon>
        <taxon>Candidatus Sumerlaeota</taxon>
        <taxon>Candidatus Sumerlaeia</taxon>
        <taxon>Candidatus Sumerlaeales</taxon>
        <taxon>Candidatus Sumerlaeaceae</taxon>
        <taxon>Candidatus Sumerlaea</taxon>
    </lineage>
</organism>
<evidence type="ECO:0008006" key="3">
    <source>
        <dbReference type="Google" id="ProtNLM"/>
    </source>
</evidence>
<evidence type="ECO:0000313" key="2">
    <source>
        <dbReference type="Proteomes" id="UP000262583"/>
    </source>
</evidence>